<feature type="signal peptide" evidence="1">
    <location>
        <begin position="1"/>
        <end position="19"/>
    </location>
</feature>
<dbReference type="InterPro" id="IPR006121">
    <property type="entry name" value="HMA_dom"/>
</dbReference>
<dbReference type="PROSITE" id="PS50846">
    <property type="entry name" value="HMA_2"/>
    <property type="match status" value="1"/>
</dbReference>
<evidence type="ECO:0000313" key="4">
    <source>
        <dbReference type="Proteomes" id="UP000199373"/>
    </source>
</evidence>
<dbReference type="AlphaFoldDB" id="A0A1I0M1X6"/>
<evidence type="ECO:0000256" key="1">
    <source>
        <dbReference type="SAM" id="SignalP"/>
    </source>
</evidence>
<dbReference type="GO" id="GO:0046872">
    <property type="term" value="F:metal ion binding"/>
    <property type="evidence" value="ECO:0007669"/>
    <property type="project" value="InterPro"/>
</dbReference>
<feature type="domain" description="HMA" evidence="2">
    <location>
        <begin position="24"/>
        <end position="90"/>
    </location>
</feature>
<evidence type="ECO:0000259" key="2">
    <source>
        <dbReference type="PROSITE" id="PS50846"/>
    </source>
</evidence>
<reference evidence="3 4" key="1">
    <citation type="submission" date="2016-10" db="EMBL/GenBank/DDBJ databases">
        <authorList>
            <person name="de Groot N.N."/>
        </authorList>
    </citation>
    <scope>NUCLEOTIDE SEQUENCE [LARGE SCALE GENOMIC DNA]</scope>
    <source>
        <strain evidence="3 4">TC2-24</strain>
    </source>
</reference>
<dbReference type="CDD" id="cd00371">
    <property type="entry name" value="HMA"/>
    <property type="match status" value="1"/>
</dbReference>
<name>A0A1I0M1X6_9BACT</name>
<protein>
    <submittedName>
        <fullName evidence="3">Copper chaperone CopZ</fullName>
    </submittedName>
</protein>
<keyword evidence="1" id="KW-0732">Signal</keyword>
<dbReference type="Proteomes" id="UP000199373">
    <property type="component" value="Unassembled WGS sequence"/>
</dbReference>
<evidence type="ECO:0000313" key="3">
    <source>
        <dbReference type="EMBL" id="SEV82353.1"/>
    </source>
</evidence>
<dbReference type="Gene3D" id="3.30.70.100">
    <property type="match status" value="1"/>
</dbReference>
<proteinExistence type="predicted"/>
<gene>
    <name evidence="3" type="ORF">SAMN04487850_0231</name>
</gene>
<sequence length="120" mass="13092">MKKVSLLFVSLAVAIVCGAKDIKTVVLNTTPEMHCSGCENRIKSNIRFEKGIKNIETNLENKTVTIEYDADKTSVEEIINGFKKINYEATVAVPKTSETTGEKKGGCCGNSCKCGNKNKK</sequence>
<keyword evidence="4" id="KW-1185">Reference proteome</keyword>
<dbReference type="EMBL" id="FOIQ01000001">
    <property type="protein sequence ID" value="SEV82353.1"/>
    <property type="molecule type" value="Genomic_DNA"/>
</dbReference>
<dbReference type="Pfam" id="PF00403">
    <property type="entry name" value="HMA"/>
    <property type="match status" value="1"/>
</dbReference>
<dbReference type="SUPFAM" id="SSF55008">
    <property type="entry name" value="HMA, heavy metal-associated domain"/>
    <property type="match status" value="1"/>
</dbReference>
<dbReference type="InterPro" id="IPR036163">
    <property type="entry name" value="HMA_dom_sf"/>
</dbReference>
<dbReference type="RefSeq" id="WP_091914929.1">
    <property type="nucleotide sequence ID" value="NZ_FOIQ01000001.1"/>
</dbReference>
<organism evidence="3 4">
    <name type="scientific">Prevotella aff. ruminicola Tc2-24</name>
    <dbReference type="NCBI Taxonomy" id="81582"/>
    <lineage>
        <taxon>Bacteria</taxon>
        <taxon>Pseudomonadati</taxon>
        <taxon>Bacteroidota</taxon>
        <taxon>Bacteroidia</taxon>
        <taxon>Bacteroidales</taxon>
        <taxon>Prevotellaceae</taxon>
        <taxon>Prevotella</taxon>
    </lineage>
</organism>
<feature type="chain" id="PRO_5011657953" evidence="1">
    <location>
        <begin position="20"/>
        <end position="120"/>
    </location>
</feature>
<accession>A0A1I0M1X6</accession>